<proteinExistence type="inferred from homology"/>
<keyword evidence="4 9" id="KW-0436">Ligase</keyword>
<dbReference type="RefSeq" id="WP_244375494.1">
    <property type="nucleotide sequence ID" value="NZ_CP083239.1"/>
</dbReference>
<dbReference type="InterPro" id="IPR004484">
    <property type="entry name" value="CbiA/CobB_synth"/>
</dbReference>
<dbReference type="EMBL" id="CP083239">
    <property type="protein sequence ID" value="UOK69520.1"/>
    <property type="molecule type" value="Genomic_DNA"/>
</dbReference>
<evidence type="ECO:0000256" key="7">
    <source>
        <dbReference type="ARBA" id="ARBA00022842"/>
    </source>
</evidence>
<dbReference type="InterPro" id="IPR011698">
    <property type="entry name" value="GATase_3"/>
</dbReference>
<dbReference type="NCBIfam" id="TIGR00379">
    <property type="entry name" value="cobB"/>
    <property type="match status" value="1"/>
</dbReference>
<comment type="catalytic activity">
    <reaction evidence="9">
        <text>hydrogenobyrinate + 2 L-glutamine + 2 ATP + 2 H2O = hydrogenobyrinate a,c-diamide + 2 L-glutamate + 2 ADP + 2 phosphate + 2 H(+)</text>
        <dbReference type="Rhea" id="RHEA:12544"/>
        <dbReference type="ChEBI" id="CHEBI:15377"/>
        <dbReference type="ChEBI" id="CHEBI:15378"/>
        <dbReference type="ChEBI" id="CHEBI:29985"/>
        <dbReference type="ChEBI" id="CHEBI:30616"/>
        <dbReference type="ChEBI" id="CHEBI:43474"/>
        <dbReference type="ChEBI" id="CHEBI:58359"/>
        <dbReference type="ChEBI" id="CHEBI:77873"/>
        <dbReference type="ChEBI" id="CHEBI:77874"/>
        <dbReference type="ChEBI" id="CHEBI:456216"/>
        <dbReference type="EC" id="6.3.5.9"/>
    </reaction>
</comment>
<dbReference type="KEGG" id="apol:K9D25_12205"/>
<dbReference type="NCBIfam" id="NF002204">
    <property type="entry name" value="PRK01077.1"/>
    <property type="match status" value="1"/>
</dbReference>
<sequence length="444" mass="45944">MTARAFIIAAPRSGSGKTTVTLGVAAALRARGVRVRVAKSGPDYIDPAFHAAATGRPGLNLDSFAMPPALIDALAAEVAEAADTVIIEASMGLFDGIEGEAGRSGAAADLAARLGLPVVLVLDISGQSQSAAAVVRGFAGHDPRVRIAGVILNQVASERHRTQASTAIEALGLPILGSLPRDGAVRLPERHLGLVQAEEHPALAAQLAALAERAEKHIDLATLCALGAPVTPAGPAPVALAPPGQRIALARDVAFSFAYEHLMAGWRRAGAEILPFSPLADEAPADHADACWLPGGYPELHGERLAQAFRFLDGVRAFARTRPVHGECGGFMVLGEAIEDAEGRSHPMLGLLGHATSFARRRLNLGYRRAVTLDASALGPAGTRLRGHEFHYASVTQAGDDAPLVALSDGQGKEMGPSGSRRGRVSGTFFHVIATDGQSSGADP</sequence>
<evidence type="ECO:0000259" key="11">
    <source>
        <dbReference type="Pfam" id="PF07685"/>
    </source>
</evidence>
<dbReference type="AlphaFoldDB" id="A0A9E6ZY74"/>
<dbReference type="Pfam" id="PF07685">
    <property type="entry name" value="GATase_3"/>
    <property type="match status" value="1"/>
</dbReference>
<protein>
    <recommendedName>
        <fullName evidence="9">Hydrogenobyrinate a,c-diamide synthase</fullName>
        <ecNumber evidence="9">6.3.5.9</ecNumber>
    </recommendedName>
    <alternativeName>
        <fullName evidence="9">Hydrogenobyrinic acid a,c-diamide synthase</fullName>
    </alternativeName>
</protein>
<dbReference type="InterPro" id="IPR027417">
    <property type="entry name" value="P-loop_NTPase"/>
</dbReference>
<evidence type="ECO:0000256" key="3">
    <source>
        <dbReference type="ARBA" id="ARBA00022573"/>
    </source>
</evidence>
<keyword evidence="8 9" id="KW-0315">Glutamine amidotransferase</keyword>
<evidence type="ECO:0000313" key="12">
    <source>
        <dbReference type="EMBL" id="UOK69520.1"/>
    </source>
</evidence>
<dbReference type="GO" id="GO:0009236">
    <property type="term" value="P:cobalamin biosynthetic process"/>
    <property type="evidence" value="ECO:0007669"/>
    <property type="project" value="UniProtKB-UniRule"/>
</dbReference>
<evidence type="ECO:0000259" key="10">
    <source>
        <dbReference type="Pfam" id="PF01656"/>
    </source>
</evidence>
<dbReference type="GO" id="GO:0005524">
    <property type="term" value="F:ATP binding"/>
    <property type="evidence" value="ECO:0007669"/>
    <property type="project" value="UniProtKB-UniRule"/>
</dbReference>
<dbReference type="Pfam" id="PF01656">
    <property type="entry name" value="CbiA"/>
    <property type="match status" value="1"/>
</dbReference>
<feature type="domain" description="CobQ/CobB/MinD/ParA nucleotide binding" evidence="10">
    <location>
        <begin position="7"/>
        <end position="192"/>
    </location>
</feature>
<dbReference type="Gene3D" id="3.40.50.300">
    <property type="entry name" value="P-loop containing nucleotide triphosphate hydrolases"/>
    <property type="match status" value="1"/>
</dbReference>
<comment type="miscellaneous">
    <text evidence="9">The a and c carboxylates of hydrogenobyrinate are activated for nucleophilic attack via formation of a phosphorylated intermediate by ATP. CobB catalyzes first the amidation of the c-carboxylate, and then that of the a-carboxylate.</text>
</comment>
<evidence type="ECO:0000256" key="8">
    <source>
        <dbReference type="ARBA" id="ARBA00022962"/>
    </source>
</evidence>
<dbReference type="Proteomes" id="UP000831684">
    <property type="component" value="Chromosome"/>
</dbReference>
<evidence type="ECO:0000313" key="13">
    <source>
        <dbReference type="Proteomes" id="UP000831684"/>
    </source>
</evidence>
<evidence type="ECO:0000256" key="9">
    <source>
        <dbReference type="HAMAP-Rule" id="MF_00027"/>
    </source>
</evidence>
<keyword evidence="5 9" id="KW-0547">Nucleotide-binding</keyword>
<accession>A0A9E6ZY74</accession>
<dbReference type="EC" id="6.3.5.9" evidence="9"/>
<dbReference type="SUPFAM" id="SSF52540">
    <property type="entry name" value="P-loop containing nucleoside triphosphate hydrolases"/>
    <property type="match status" value="1"/>
</dbReference>
<evidence type="ECO:0000256" key="5">
    <source>
        <dbReference type="ARBA" id="ARBA00022741"/>
    </source>
</evidence>
<evidence type="ECO:0000256" key="2">
    <source>
        <dbReference type="ARBA" id="ARBA00006205"/>
    </source>
</evidence>
<comment type="domain">
    <text evidence="9">Comprises of two domains. The C-terminal domain contains the binding site for glutamine and catalyzes the hydrolysis of this substrate to glutamate and ammonia. The N-terminal domain is anticipated to bind ATP and hydrogenobyrinate and catalyzes the ultimate synthesis of the diamide product. The ammonia produced via the glutaminase domain is probably translocated to the adjacent domain via a molecular tunnel, where it reacts with an activated intermediate.</text>
</comment>
<dbReference type="SUPFAM" id="SSF52317">
    <property type="entry name" value="Class I glutamine amidotransferase-like"/>
    <property type="match status" value="1"/>
</dbReference>
<keyword evidence="7 9" id="KW-0460">Magnesium</keyword>
<evidence type="ECO:0000256" key="4">
    <source>
        <dbReference type="ARBA" id="ARBA00022598"/>
    </source>
</evidence>
<comment type="similarity">
    <text evidence="9">Belongs to the CobB/CbiA family.</text>
</comment>
<organism evidence="12 13">
    <name type="scientific">Ancylobacter polymorphus</name>
    <dbReference type="NCBI Taxonomy" id="223390"/>
    <lineage>
        <taxon>Bacteria</taxon>
        <taxon>Pseudomonadati</taxon>
        <taxon>Pseudomonadota</taxon>
        <taxon>Alphaproteobacteria</taxon>
        <taxon>Hyphomicrobiales</taxon>
        <taxon>Xanthobacteraceae</taxon>
        <taxon>Ancylobacter</taxon>
    </lineage>
</organism>
<name>A0A9E6ZY74_9HYPH</name>
<comment type="similarity">
    <text evidence="2">Belongs to the CobB/CobQ family. CobQ subfamily.</text>
</comment>
<dbReference type="InterPro" id="IPR029062">
    <property type="entry name" value="Class_I_gatase-like"/>
</dbReference>
<keyword evidence="3 9" id="KW-0169">Cobalamin biosynthesis</keyword>
<feature type="site" description="Increases nucleophilicity of active site Cys" evidence="9">
    <location>
        <position position="431"/>
    </location>
</feature>
<comment type="pathway">
    <text evidence="9">Cofactor biosynthesis; adenosylcobalamin biosynthesis; cob(II)yrinate a,c-diamide from precorrin-2 (aerobic route): step 9/10.</text>
</comment>
<dbReference type="Gene3D" id="3.40.50.880">
    <property type="match status" value="1"/>
</dbReference>
<evidence type="ECO:0000256" key="6">
    <source>
        <dbReference type="ARBA" id="ARBA00022840"/>
    </source>
</evidence>
<dbReference type="GO" id="GO:0042242">
    <property type="term" value="F:cobyrinic acid a,c-diamide synthase activity"/>
    <property type="evidence" value="ECO:0007669"/>
    <property type="project" value="InterPro"/>
</dbReference>
<feature type="active site" description="Nucleophile" evidence="9">
    <location>
        <position position="328"/>
    </location>
</feature>
<dbReference type="PROSITE" id="PS51274">
    <property type="entry name" value="GATASE_COBBQ"/>
    <property type="match status" value="1"/>
</dbReference>
<evidence type="ECO:0000256" key="1">
    <source>
        <dbReference type="ARBA" id="ARBA00001946"/>
    </source>
</evidence>
<reference evidence="12" key="1">
    <citation type="submission" date="2021-09" db="EMBL/GenBank/DDBJ databases">
        <title>Network and meta-omics reveal the key degrader and cooperation patterns in an efficient 1,4-dioxane-degrading microbial community.</title>
        <authorList>
            <person name="Dai C."/>
        </authorList>
    </citation>
    <scope>NUCLEOTIDE SEQUENCE</scope>
    <source>
        <strain evidence="12">ZM13</strain>
    </source>
</reference>
<dbReference type="CDD" id="cd05388">
    <property type="entry name" value="CobB_N"/>
    <property type="match status" value="1"/>
</dbReference>
<dbReference type="InterPro" id="IPR002586">
    <property type="entry name" value="CobQ/CobB/MinD/ParA_Nub-bd_dom"/>
</dbReference>
<gene>
    <name evidence="9" type="primary">cobB</name>
    <name evidence="12" type="ORF">K9D25_12205</name>
</gene>
<dbReference type="GO" id="GO:0043802">
    <property type="term" value="F:hydrogenobyrinic acid a,c-diamide synthase (glutamine-hydrolysing) activity"/>
    <property type="evidence" value="ECO:0007669"/>
    <property type="project" value="UniProtKB-UniRule"/>
</dbReference>
<feature type="domain" description="CobB/CobQ-like glutamine amidotransferase" evidence="11">
    <location>
        <begin position="246"/>
        <end position="435"/>
    </location>
</feature>
<dbReference type="HAMAP" id="MF_00027">
    <property type="entry name" value="CobB_CbiA"/>
    <property type="match status" value="1"/>
</dbReference>
<comment type="function">
    <text evidence="9">Catalyzes the ATP-dependent amidation of the two carboxylate groups at positions a and c of hydrogenobyrinate, using either L-glutamine or ammonia as the nitrogen source.</text>
</comment>
<comment type="cofactor">
    <cofactor evidence="1 9">
        <name>Mg(2+)</name>
        <dbReference type="ChEBI" id="CHEBI:18420"/>
    </cofactor>
</comment>
<dbReference type="PANTHER" id="PTHR43873:SF1">
    <property type="entry name" value="COBYRINATE A,C-DIAMIDE SYNTHASE"/>
    <property type="match status" value="1"/>
</dbReference>
<keyword evidence="6 9" id="KW-0067">ATP-binding</keyword>
<dbReference type="PANTHER" id="PTHR43873">
    <property type="entry name" value="COBYRINATE A,C-DIAMIDE SYNTHASE"/>
    <property type="match status" value="1"/>
</dbReference>